<dbReference type="Pfam" id="PF00962">
    <property type="entry name" value="A_deaminase"/>
    <property type="match status" value="1"/>
</dbReference>
<keyword evidence="4 7" id="KW-0862">Zinc</keyword>
<feature type="binding site" evidence="7">
    <location>
        <position position="308"/>
    </location>
    <ligand>
        <name>Zn(2+)</name>
        <dbReference type="ChEBI" id="CHEBI:29105"/>
        <note>catalytic</note>
    </ligand>
</feature>
<dbReference type="GO" id="GO:0006146">
    <property type="term" value="P:adenine catabolic process"/>
    <property type="evidence" value="ECO:0007669"/>
    <property type="project" value="UniProtKB-UniRule"/>
</dbReference>
<dbReference type="EMBL" id="JAPEUY010000008">
    <property type="protein sequence ID" value="KAJ4370506.1"/>
    <property type="molecule type" value="Genomic_DNA"/>
</dbReference>
<evidence type="ECO:0000256" key="3">
    <source>
        <dbReference type="ARBA" id="ARBA00022801"/>
    </source>
</evidence>
<keyword evidence="6 7" id="KW-0539">Nucleus</keyword>
<evidence type="ECO:0000313" key="10">
    <source>
        <dbReference type="EMBL" id="KAJ4370506.1"/>
    </source>
</evidence>
<dbReference type="PROSITE" id="PS00485">
    <property type="entry name" value="A_DEAMINASE"/>
    <property type="match status" value="1"/>
</dbReference>
<evidence type="ECO:0000256" key="8">
    <source>
        <dbReference type="SAM" id="MobiDB-lite"/>
    </source>
</evidence>
<evidence type="ECO:0000313" key="11">
    <source>
        <dbReference type="Proteomes" id="UP001140560"/>
    </source>
</evidence>
<dbReference type="AlphaFoldDB" id="A0A9W8YAR7"/>
<dbReference type="Proteomes" id="UP001140560">
    <property type="component" value="Unassembled WGS sequence"/>
</dbReference>
<protein>
    <recommendedName>
        <fullName evidence="7">Adenine deaminase</fullName>
        <shortName evidence="7">ADE</shortName>
        <ecNumber evidence="7">3.5.4.2</ecNumber>
    </recommendedName>
    <alternativeName>
        <fullName evidence="7">Adenine aminohydrolase</fullName>
        <shortName evidence="7">AAH</shortName>
    </alternativeName>
</protein>
<evidence type="ECO:0000256" key="5">
    <source>
        <dbReference type="ARBA" id="ARBA00023080"/>
    </source>
</evidence>
<dbReference type="InterPro" id="IPR001365">
    <property type="entry name" value="A_deaminase_dom"/>
</dbReference>
<dbReference type="PANTHER" id="PTHR43114">
    <property type="entry name" value="ADENINE DEAMINASE"/>
    <property type="match status" value="1"/>
</dbReference>
<dbReference type="GO" id="GO:0005829">
    <property type="term" value="C:cytosol"/>
    <property type="evidence" value="ECO:0007669"/>
    <property type="project" value="TreeGrafter"/>
</dbReference>
<dbReference type="FunFam" id="3.20.20.140:FF:000039">
    <property type="entry name" value="Adenine deaminase"/>
    <property type="match status" value="1"/>
</dbReference>
<proteinExistence type="inferred from homology"/>
<dbReference type="InterPro" id="IPR028892">
    <property type="entry name" value="ADE"/>
</dbReference>
<dbReference type="GO" id="GO:0005634">
    <property type="term" value="C:nucleus"/>
    <property type="evidence" value="ECO:0007669"/>
    <property type="project" value="UniProtKB-SubCell"/>
</dbReference>
<feature type="binding site" evidence="7">
    <location>
        <position position="227"/>
    </location>
    <ligand>
        <name>Zn(2+)</name>
        <dbReference type="ChEBI" id="CHEBI:29105"/>
        <note>catalytic</note>
    </ligand>
</feature>
<evidence type="ECO:0000256" key="1">
    <source>
        <dbReference type="ARBA" id="ARBA00022490"/>
    </source>
</evidence>
<reference evidence="10" key="1">
    <citation type="submission" date="2022-10" db="EMBL/GenBank/DDBJ databases">
        <title>Tapping the CABI collections for fungal endophytes: first genome assemblies for Collariella, Neodidymelliopsis, Ascochyta clinopodiicola, Didymella pomorum, Didymosphaeria variabile, Neocosmospora piperis and Neocucurbitaria cava.</title>
        <authorList>
            <person name="Hill R."/>
        </authorList>
    </citation>
    <scope>NUCLEOTIDE SEQUENCE</scope>
    <source>
        <strain evidence="10">IMI 356814</strain>
    </source>
</reference>
<dbReference type="InterPro" id="IPR006650">
    <property type="entry name" value="A/AMP_deam_AS"/>
</dbReference>
<evidence type="ECO:0000256" key="2">
    <source>
        <dbReference type="ARBA" id="ARBA00022723"/>
    </source>
</evidence>
<dbReference type="GO" id="GO:0000034">
    <property type="term" value="F:adenine deaminase activity"/>
    <property type="evidence" value="ECO:0007669"/>
    <property type="project" value="UniProtKB-UniRule"/>
</dbReference>
<sequence>MCKSPIHNFLAELPKCEHHLHLEGCLSPALLFQLAAKNNIALPSPEQDAAYQSPATLAKRYEYFENLEDFLQCYYRGIAVLVTEQDFEMLAWEYFTTARRDGVRHAEVFFDPQSHTDRGVAFETVVAGFNAARSRAEKELGVTSCLIMCFLRHLPVSSAAQTMQTAIEGGYFEESRGGDHDGGQQQQQQQRAIAGLGLDSSEVGFRPELFVEQYRKGQELGLHRTAHGGEEGDPTYISGALDTLHVERIDHGIRLTEDAELLQRVVKEGVLLTVCPLSNLCLQAVKSIDQVPIRTFLKAGVKFSINSDDPAYFRGYILNNYCAVQEAFDLSRDEWRIIVENSIHGSWIQEKRKAELLGLLDDCLSKYADA</sequence>
<evidence type="ECO:0000256" key="7">
    <source>
        <dbReference type="HAMAP-Rule" id="MF_03145"/>
    </source>
</evidence>
<comment type="subcellular location">
    <subcellularLocation>
        <location evidence="7">Cytoplasm</location>
    </subcellularLocation>
    <subcellularLocation>
        <location evidence="7">Nucleus</location>
    </subcellularLocation>
</comment>
<name>A0A9W8YAR7_9PLEO</name>
<feature type="domain" description="Adenosine deaminase" evidence="9">
    <location>
        <begin position="14"/>
        <end position="361"/>
    </location>
</feature>
<feature type="compositionally biased region" description="Basic and acidic residues" evidence="8">
    <location>
        <begin position="173"/>
        <end position="182"/>
    </location>
</feature>
<dbReference type="Gene3D" id="3.20.20.140">
    <property type="entry name" value="Metal-dependent hydrolases"/>
    <property type="match status" value="1"/>
</dbReference>
<feature type="binding site" evidence="7">
    <location>
        <position position="309"/>
    </location>
    <ligand>
        <name>substrate</name>
    </ligand>
</feature>
<keyword evidence="3 7" id="KW-0378">Hydrolase</keyword>
<feature type="region of interest" description="Disordered" evidence="8">
    <location>
        <begin position="172"/>
        <end position="191"/>
    </location>
</feature>
<organism evidence="10 11">
    <name type="scientific">Neocucurbitaria cava</name>
    <dbReference type="NCBI Taxonomy" id="798079"/>
    <lineage>
        <taxon>Eukaryota</taxon>
        <taxon>Fungi</taxon>
        <taxon>Dikarya</taxon>
        <taxon>Ascomycota</taxon>
        <taxon>Pezizomycotina</taxon>
        <taxon>Dothideomycetes</taxon>
        <taxon>Pleosporomycetidae</taxon>
        <taxon>Pleosporales</taxon>
        <taxon>Pleosporineae</taxon>
        <taxon>Cucurbitariaceae</taxon>
        <taxon>Neocucurbitaria</taxon>
    </lineage>
</organism>
<comment type="cofactor">
    <cofactor evidence="7">
        <name>Zn(2+)</name>
        <dbReference type="ChEBI" id="CHEBI:29105"/>
    </cofactor>
    <text evidence="7">Binds 1 zinc ion per subunit.</text>
</comment>
<keyword evidence="5 7" id="KW-0546">Nucleotide metabolism</keyword>
<feature type="binding site" evidence="7">
    <location>
        <position position="19"/>
    </location>
    <ligand>
        <name>Zn(2+)</name>
        <dbReference type="ChEBI" id="CHEBI:29105"/>
        <note>catalytic</note>
    </ligand>
</feature>
<dbReference type="GO" id="GO:0008270">
    <property type="term" value="F:zinc ion binding"/>
    <property type="evidence" value="ECO:0007669"/>
    <property type="project" value="UniProtKB-UniRule"/>
</dbReference>
<accession>A0A9W8YAR7</accession>
<dbReference type="GO" id="GO:0009168">
    <property type="term" value="P:purine ribonucleoside monophosphate biosynthetic process"/>
    <property type="evidence" value="ECO:0007669"/>
    <property type="project" value="InterPro"/>
</dbReference>
<dbReference type="HAMAP" id="MF_01962">
    <property type="entry name" value="Adenine_deaminase"/>
    <property type="match status" value="1"/>
</dbReference>
<comment type="catalytic activity">
    <reaction evidence="7">
        <text>adenine + H2O + H(+) = hypoxanthine + NH4(+)</text>
        <dbReference type="Rhea" id="RHEA:23688"/>
        <dbReference type="ChEBI" id="CHEBI:15377"/>
        <dbReference type="ChEBI" id="CHEBI:15378"/>
        <dbReference type="ChEBI" id="CHEBI:16708"/>
        <dbReference type="ChEBI" id="CHEBI:17368"/>
        <dbReference type="ChEBI" id="CHEBI:28938"/>
        <dbReference type="EC" id="3.5.4.2"/>
    </reaction>
</comment>
<evidence type="ECO:0000256" key="4">
    <source>
        <dbReference type="ARBA" id="ARBA00022833"/>
    </source>
</evidence>
<comment type="caution">
    <text evidence="10">The sequence shown here is derived from an EMBL/GenBank/DDBJ whole genome shotgun (WGS) entry which is preliminary data.</text>
</comment>
<evidence type="ECO:0000259" key="9">
    <source>
        <dbReference type="Pfam" id="PF00962"/>
    </source>
</evidence>
<dbReference type="CDD" id="cd01320">
    <property type="entry name" value="ADA"/>
    <property type="match status" value="1"/>
</dbReference>
<dbReference type="InterPro" id="IPR006330">
    <property type="entry name" value="Ado/ade_deaminase"/>
</dbReference>
<dbReference type="GO" id="GO:0009117">
    <property type="term" value="P:nucleotide metabolic process"/>
    <property type="evidence" value="ECO:0007669"/>
    <property type="project" value="UniProtKB-KW"/>
</dbReference>
<comment type="function">
    <text evidence="7">Catalyzes the hydrolytic deamination of adenine to hypoxanthine. Plays an important role in the purine salvage pathway and in nitrogen catabolism.</text>
</comment>
<dbReference type="InterPro" id="IPR032466">
    <property type="entry name" value="Metal_Hydrolase"/>
</dbReference>
<keyword evidence="11" id="KW-1185">Reference proteome</keyword>
<keyword evidence="1 7" id="KW-0963">Cytoplasm</keyword>
<dbReference type="EC" id="3.5.4.2" evidence="7"/>
<keyword evidence="2 7" id="KW-0479">Metal-binding</keyword>
<gene>
    <name evidence="7 10" type="primary">AAH1</name>
    <name evidence="10" type="ORF">N0V83_005027</name>
</gene>
<dbReference type="GO" id="GO:0043103">
    <property type="term" value="P:hypoxanthine salvage"/>
    <property type="evidence" value="ECO:0007669"/>
    <property type="project" value="UniProtKB-UniRule"/>
</dbReference>
<feature type="site" description="Important for catalytic activity" evidence="7">
    <location>
        <position position="251"/>
    </location>
</feature>
<comment type="similarity">
    <text evidence="7">Belongs to the metallo-dependent hydrolases superfamily. Adenosine and AMP deaminases family. Adenine deaminase type 2 subfamily.</text>
</comment>
<feature type="binding site" evidence="7">
    <location>
        <position position="21"/>
    </location>
    <ligand>
        <name>Zn(2+)</name>
        <dbReference type="ChEBI" id="CHEBI:29105"/>
        <note>catalytic</note>
    </ligand>
</feature>
<dbReference type="OrthoDB" id="272271at2759"/>
<evidence type="ECO:0000256" key="6">
    <source>
        <dbReference type="ARBA" id="ARBA00023242"/>
    </source>
</evidence>
<dbReference type="SUPFAM" id="SSF51556">
    <property type="entry name" value="Metallo-dependent hydrolases"/>
    <property type="match status" value="1"/>
</dbReference>
<dbReference type="PANTHER" id="PTHR43114:SF6">
    <property type="entry name" value="ADENINE DEAMINASE"/>
    <property type="match status" value="1"/>
</dbReference>
<feature type="active site" description="Proton donor" evidence="7">
    <location>
        <position position="230"/>
    </location>
</feature>